<protein>
    <submittedName>
        <fullName evidence="1">Uncharacterized protein</fullName>
    </submittedName>
</protein>
<gene>
    <name evidence="1" type="ORF">K3G42_024223</name>
</gene>
<organism evidence="1 2">
    <name type="scientific">Sphaerodactylus townsendi</name>
    <dbReference type="NCBI Taxonomy" id="933632"/>
    <lineage>
        <taxon>Eukaryota</taxon>
        <taxon>Metazoa</taxon>
        <taxon>Chordata</taxon>
        <taxon>Craniata</taxon>
        <taxon>Vertebrata</taxon>
        <taxon>Euteleostomi</taxon>
        <taxon>Lepidosauria</taxon>
        <taxon>Squamata</taxon>
        <taxon>Bifurcata</taxon>
        <taxon>Gekkota</taxon>
        <taxon>Sphaerodactylidae</taxon>
        <taxon>Sphaerodactylus</taxon>
    </lineage>
</organism>
<dbReference type="Proteomes" id="UP000827872">
    <property type="component" value="Linkage Group LG02"/>
</dbReference>
<keyword evidence="2" id="KW-1185">Reference proteome</keyword>
<evidence type="ECO:0000313" key="2">
    <source>
        <dbReference type="Proteomes" id="UP000827872"/>
    </source>
</evidence>
<sequence length="128" mass="13245">MVHLRMRWSLSSLGPAFVGQPTRLGVLCTYFIPGTGAAGSGMATPVVFEAPSIELMLHGLASPLLESAQFGGNDLAAGLLGASRPSPISSPPGLNGMLSRSRLSFYGMGHHDEGCRPVAVLFGTGFMA</sequence>
<dbReference type="EMBL" id="CM037615">
    <property type="protein sequence ID" value="KAH8013971.1"/>
    <property type="molecule type" value="Genomic_DNA"/>
</dbReference>
<proteinExistence type="predicted"/>
<accession>A0ACB8G349</accession>
<evidence type="ECO:0000313" key="1">
    <source>
        <dbReference type="EMBL" id="KAH8013971.1"/>
    </source>
</evidence>
<name>A0ACB8G349_9SAUR</name>
<comment type="caution">
    <text evidence="1">The sequence shown here is derived from an EMBL/GenBank/DDBJ whole genome shotgun (WGS) entry which is preliminary data.</text>
</comment>
<reference evidence="1" key="1">
    <citation type="submission" date="2021-08" db="EMBL/GenBank/DDBJ databases">
        <title>The first chromosome-level gecko genome reveals the dynamic sex chromosomes of Neotropical dwarf geckos (Sphaerodactylidae: Sphaerodactylus).</title>
        <authorList>
            <person name="Pinto B.J."/>
            <person name="Keating S.E."/>
            <person name="Gamble T."/>
        </authorList>
    </citation>
    <scope>NUCLEOTIDE SEQUENCE</scope>
    <source>
        <strain evidence="1">TG3544</strain>
    </source>
</reference>